<evidence type="ECO:0000313" key="3">
    <source>
        <dbReference type="Proteomes" id="UP000324748"/>
    </source>
</evidence>
<protein>
    <submittedName>
        <fullName evidence="2">Uncharacterized protein</fullName>
    </submittedName>
</protein>
<dbReference type="Proteomes" id="UP000324748">
    <property type="component" value="Unassembled WGS sequence"/>
</dbReference>
<gene>
    <name evidence="2" type="ORF">PGT21_033294</name>
</gene>
<organism evidence="2 3">
    <name type="scientific">Puccinia graminis f. sp. tritici</name>
    <dbReference type="NCBI Taxonomy" id="56615"/>
    <lineage>
        <taxon>Eukaryota</taxon>
        <taxon>Fungi</taxon>
        <taxon>Dikarya</taxon>
        <taxon>Basidiomycota</taxon>
        <taxon>Pucciniomycotina</taxon>
        <taxon>Pucciniomycetes</taxon>
        <taxon>Pucciniales</taxon>
        <taxon>Pucciniaceae</taxon>
        <taxon>Puccinia</taxon>
    </lineage>
</organism>
<evidence type="ECO:0000256" key="1">
    <source>
        <dbReference type="SAM" id="MobiDB-lite"/>
    </source>
</evidence>
<dbReference type="AlphaFoldDB" id="A0A5B0QPG9"/>
<feature type="region of interest" description="Disordered" evidence="1">
    <location>
        <begin position="29"/>
        <end position="50"/>
    </location>
</feature>
<reference evidence="2 3" key="1">
    <citation type="submission" date="2019-05" db="EMBL/GenBank/DDBJ databases">
        <title>Emergence of the Ug99 lineage of the wheat stem rust pathogen through somatic hybridization.</title>
        <authorList>
            <person name="Li F."/>
            <person name="Upadhyaya N.M."/>
            <person name="Sperschneider J."/>
            <person name="Matny O."/>
            <person name="Nguyen-Phuc H."/>
            <person name="Mago R."/>
            <person name="Raley C."/>
            <person name="Miller M.E."/>
            <person name="Silverstein K.A.T."/>
            <person name="Henningsen E."/>
            <person name="Hirsch C.D."/>
            <person name="Visser B."/>
            <person name="Pretorius Z.A."/>
            <person name="Steffenson B.J."/>
            <person name="Schwessinger B."/>
            <person name="Dodds P.N."/>
            <person name="Figueroa M."/>
        </authorList>
    </citation>
    <scope>NUCLEOTIDE SEQUENCE [LARGE SCALE GENOMIC DNA]</scope>
    <source>
        <strain evidence="2">21-0</strain>
    </source>
</reference>
<comment type="caution">
    <text evidence="2">The sequence shown here is derived from an EMBL/GenBank/DDBJ whole genome shotgun (WGS) entry which is preliminary data.</text>
</comment>
<sequence length="92" mass="10777">MKHLKNNLSSDNYPPTHIEIRIEPVYPGRNDGRDRALKKSTQRASPFRPNSPFKTLSFEFGKTHPEGFPRPSIKIVYRMLYGVSHVLKRWKL</sequence>
<name>A0A5B0QPG9_PUCGR</name>
<evidence type="ECO:0000313" key="2">
    <source>
        <dbReference type="EMBL" id="KAA1115196.1"/>
    </source>
</evidence>
<proteinExistence type="predicted"/>
<accession>A0A5B0QPG9</accession>
<keyword evidence="3" id="KW-1185">Reference proteome</keyword>
<dbReference type="EMBL" id="VSWC01000014">
    <property type="protein sequence ID" value="KAA1115196.1"/>
    <property type="molecule type" value="Genomic_DNA"/>
</dbReference>